<protein>
    <submittedName>
        <fullName evidence="1">Uncharacterized protein</fullName>
    </submittedName>
</protein>
<sequence>MKLKKEQRFAWRNWKASIPPPLDEAKKLYDANTKAVQRQGKLSKATDE</sequence>
<dbReference type="AlphaFoldDB" id="A0A0A9BTJ5"/>
<organism evidence="1">
    <name type="scientific">Arundo donax</name>
    <name type="common">Giant reed</name>
    <name type="synonym">Donax arundinaceus</name>
    <dbReference type="NCBI Taxonomy" id="35708"/>
    <lineage>
        <taxon>Eukaryota</taxon>
        <taxon>Viridiplantae</taxon>
        <taxon>Streptophyta</taxon>
        <taxon>Embryophyta</taxon>
        <taxon>Tracheophyta</taxon>
        <taxon>Spermatophyta</taxon>
        <taxon>Magnoliopsida</taxon>
        <taxon>Liliopsida</taxon>
        <taxon>Poales</taxon>
        <taxon>Poaceae</taxon>
        <taxon>PACMAD clade</taxon>
        <taxon>Arundinoideae</taxon>
        <taxon>Arundineae</taxon>
        <taxon>Arundo</taxon>
    </lineage>
</organism>
<name>A0A0A9BTJ5_ARUDO</name>
<reference evidence="1" key="1">
    <citation type="submission" date="2014-09" db="EMBL/GenBank/DDBJ databases">
        <authorList>
            <person name="Magalhaes I.L.F."/>
            <person name="Oliveira U."/>
            <person name="Santos F.R."/>
            <person name="Vidigal T.H.D.A."/>
            <person name="Brescovit A.D."/>
            <person name="Santos A.J."/>
        </authorList>
    </citation>
    <scope>NUCLEOTIDE SEQUENCE</scope>
    <source>
        <tissue evidence="1">Shoot tissue taken approximately 20 cm above the soil surface</tissue>
    </source>
</reference>
<evidence type="ECO:0000313" key="1">
    <source>
        <dbReference type="EMBL" id="JAD65523.1"/>
    </source>
</evidence>
<accession>A0A0A9BTJ5</accession>
<reference evidence="1" key="2">
    <citation type="journal article" date="2015" name="Data Brief">
        <title>Shoot transcriptome of the giant reed, Arundo donax.</title>
        <authorList>
            <person name="Barrero R.A."/>
            <person name="Guerrero F.D."/>
            <person name="Moolhuijzen P."/>
            <person name="Goolsby J.A."/>
            <person name="Tidwell J."/>
            <person name="Bellgard S.E."/>
            <person name="Bellgard M.I."/>
        </authorList>
    </citation>
    <scope>NUCLEOTIDE SEQUENCE</scope>
    <source>
        <tissue evidence="1">Shoot tissue taken approximately 20 cm above the soil surface</tissue>
    </source>
</reference>
<proteinExistence type="predicted"/>
<dbReference type="EMBL" id="GBRH01232372">
    <property type="protein sequence ID" value="JAD65523.1"/>
    <property type="molecule type" value="Transcribed_RNA"/>
</dbReference>